<comment type="similarity">
    <text evidence="1">Belongs to the peptidase S10 family.</text>
</comment>
<keyword evidence="5" id="KW-0325">Glycoprotein</keyword>
<feature type="signal peptide" evidence="7">
    <location>
        <begin position="1"/>
        <end position="31"/>
    </location>
</feature>
<comment type="caution">
    <text evidence="9">The sequence shown here is derived from an EMBL/GenBank/DDBJ whole genome shotgun (WGS) entry which is preliminary data.</text>
</comment>
<evidence type="ECO:0000256" key="2">
    <source>
        <dbReference type="ARBA" id="ARBA00022645"/>
    </source>
</evidence>
<dbReference type="GO" id="GO:0006508">
    <property type="term" value="P:proteolysis"/>
    <property type="evidence" value="ECO:0007669"/>
    <property type="project" value="UniProtKB-KW"/>
</dbReference>
<evidence type="ECO:0000256" key="6">
    <source>
        <dbReference type="ARBA" id="ARBA00038215"/>
    </source>
</evidence>
<dbReference type="EMBL" id="JAUJFL010000001">
    <property type="protein sequence ID" value="KAK2615836.1"/>
    <property type="molecule type" value="Genomic_DNA"/>
</dbReference>
<dbReference type="Gene3D" id="3.40.710.10">
    <property type="entry name" value="DD-peptidase/beta-lactamase superfamily"/>
    <property type="match status" value="1"/>
</dbReference>
<name>A0AAD9ST81_PHOAM</name>
<dbReference type="Gene3D" id="3.40.50.1820">
    <property type="entry name" value="alpha/beta hydrolase"/>
    <property type="match status" value="1"/>
</dbReference>
<dbReference type="InterPro" id="IPR050491">
    <property type="entry name" value="AmpC-like"/>
</dbReference>
<dbReference type="InterPro" id="IPR001563">
    <property type="entry name" value="Peptidase_S10"/>
</dbReference>
<dbReference type="SUPFAM" id="SSF53474">
    <property type="entry name" value="alpha/beta-Hydrolases"/>
    <property type="match status" value="1"/>
</dbReference>
<dbReference type="PANTHER" id="PTHR46825">
    <property type="entry name" value="D-ALANYL-D-ALANINE-CARBOXYPEPTIDASE/ENDOPEPTIDASE AMPH"/>
    <property type="match status" value="1"/>
</dbReference>
<evidence type="ECO:0000256" key="1">
    <source>
        <dbReference type="ARBA" id="ARBA00009431"/>
    </source>
</evidence>
<evidence type="ECO:0000313" key="10">
    <source>
        <dbReference type="Proteomes" id="UP001265746"/>
    </source>
</evidence>
<keyword evidence="10" id="KW-1185">Reference proteome</keyword>
<dbReference type="InterPro" id="IPR029058">
    <property type="entry name" value="AB_hydrolase_fold"/>
</dbReference>
<dbReference type="InterPro" id="IPR012338">
    <property type="entry name" value="Beta-lactam/transpept-like"/>
</dbReference>
<gene>
    <name evidence="9" type="ORF">N8I77_002562</name>
</gene>
<evidence type="ECO:0000256" key="3">
    <source>
        <dbReference type="ARBA" id="ARBA00022670"/>
    </source>
</evidence>
<dbReference type="InterPro" id="IPR001466">
    <property type="entry name" value="Beta-lactam-related"/>
</dbReference>
<accession>A0AAD9ST81</accession>
<evidence type="ECO:0000256" key="7">
    <source>
        <dbReference type="SAM" id="SignalP"/>
    </source>
</evidence>
<evidence type="ECO:0000313" key="9">
    <source>
        <dbReference type="EMBL" id="KAK2615836.1"/>
    </source>
</evidence>
<keyword evidence="4" id="KW-0378">Hydrolase</keyword>
<sequence length="1129" mass="124645">MKLNTLTMKPLGQSFIHLALLAIQLGSFTHGAAVSQGTAHRKRSSFLNPATEKFLINGTSLPYVPFDIGESYGGVLPVDSSVNGSVFPSNITEQQLYFWFFPSENPEATDEVLIWLNGGPGCSSLTGLGENGPFIWRAGTWQPVKNPWSWNRLTNLVLGFSEGNVTGAGSAETAQQFLGFWKNFVDTFGLTGAKTYITGVSYAGQYVPYIASAMLDRDDTTYFNLQGSMIYDPAINEDVPLVEGQLSHTIKIASTSRNEEDLTRQLVPMLAFTEYWQNLLKLNSTFLDYIRGQHAEAGYTSFYEEHFTFPPKGVFPSANNSADFSSRIRGLISDAMTLQEPCFNVYHITDTCPTLWTWNAEDAFPLAPFTQAGIQDPQLNVGDQGPYYNLTVVRDAIHAPVGREWNACSPDPVFTNPYNATSGDGSPRAQLTVMPGVFDRTPGLSIVANGQFDMLIPSNGTLFSLQNVTWRGAQGFSEYPPNTLQIPHSGLNASDENGPWGSFTKIEGAGRSGEMGKWVLERGVGFVDVAYAGHGVGRYNAAAMFRIIEVLLGRVGIEEGFGGAAWSVDISAPGLMRTSIETLLLYALVYSAVAEAESPPQQPLVHTDNGGSTDGLPFSISALEDYIEEAMERWHAPGMAVAIINGNDTWAKGFGYATFPSTPVTPHTLFYAGSTTKSFTAAALSLLVDNSSDYSSVKWTTPISQLLREDFVLSGGDWATAHITIEDALSHRTGYPRHDLSIGNDTRELVRSLRNLPMSAEPRTKFQYNNMMWATAGYLVTKLTGLDLGEFFHRYLWGPMEMNETFLGDWDPLFESHGSELADGYWWVNSTSEYVKQPRESTSFMVLADEGAGAVLSSVLDYTKYLRVMMNEAEPISKAGHRELKAPRTFHNFHQDLFVAPVTYGLGWMSGVFEGHQVFYHTGTVSPFVTFMVMVPSKNYGIVVMSNGLSHVRELVTYRILYDLFGVEEDRRPDFESQFEKADALEAQDLATCPERLYPDVPQPPIPASAPLANHTGHYRHVAYGNVFVSLHCDDTVPATPSSAGTETRSCRLRLSRGRESQFRVAGNLEHKTGDFWLTYGFLEEVPEVIQACLRVQFKVDSRGIVTHIAVDLRLEGEDGPLVWFERVG</sequence>
<organism evidence="9 10">
    <name type="scientific">Phomopsis amygdali</name>
    <name type="common">Fusicoccum amygdali</name>
    <dbReference type="NCBI Taxonomy" id="1214568"/>
    <lineage>
        <taxon>Eukaryota</taxon>
        <taxon>Fungi</taxon>
        <taxon>Dikarya</taxon>
        <taxon>Ascomycota</taxon>
        <taxon>Pezizomycotina</taxon>
        <taxon>Sordariomycetes</taxon>
        <taxon>Sordariomycetidae</taxon>
        <taxon>Diaporthales</taxon>
        <taxon>Diaporthaceae</taxon>
        <taxon>Diaporthe</taxon>
    </lineage>
</organism>
<feature type="domain" description="Beta-lactamase-related" evidence="8">
    <location>
        <begin position="624"/>
        <end position="950"/>
    </location>
</feature>
<evidence type="ECO:0000256" key="5">
    <source>
        <dbReference type="ARBA" id="ARBA00023180"/>
    </source>
</evidence>
<dbReference type="GO" id="GO:0004185">
    <property type="term" value="F:serine-type carboxypeptidase activity"/>
    <property type="evidence" value="ECO:0007669"/>
    <property type="project" value="InterPro"/>
</dbReference>
<dbReference type="Proteomes" id="UP001265746">
    <property type="component" value="Unassembled WGS sequence"/>
</dbReference>
<keyword evidence="2" id="KW-0121">Carboxypeptidase</keyword>
<feature type="chain" id="PRO_5042011722" description="Beta-lactamase-related domain-containing protein" evidence="7">
    <location>
        <begin position="32"/>
        <end position="1129"/>
    </location>
</feature>
<proteinExistence type="inferred from homology"/>
<keyword evidence="3" id="KW-0645">Protease</keyword>
<evidence type="ECO:0000259" key="8">
    <source>
        <dbReference type="Pfam" id="PF00144"/>
    </source>
</evidence>
<dbReference type="PANTHER" id="PTHR46825:SF9">
    <property type="entry name" value="BETA-LACTAMASE-RELATED DOMAIN-CONTAINING PROTEIN"/>
    <property type="match status" value="1"/>
</dbReference>
<dbReference type="Pfam" id="PF00144">
    <property type="entry name" value="Beta-lactamase"/>
    <property type="match status" value="1"/>
</dbReference>
<keyword evidence="7" id="KW-0732">Signal</keyword>
<dbReference type="SUPFAM" id="SSF56601">
    <property type="entry name" value="beta-lactamase/transpeptidase-like"/>
    <property type="match status" value="1"/>
</dbReference>
<protein>
    <recommendedName>
        <fullName evidence="8">Beta-lactamase-related domain-containing protein</fullName>
    </recommendedName>
</protein>
<dbReference type="Pfam" id="PF00450">
    <property type="entry name" value="Peptidase_S10"/>
    <property type="match status" value="1"/>
</dbReference>
<reference evidence="9" key="1">
    <citation type="submission" date="2023-06" db="EMBL/GenBank/DDBJ databases">
        <authorList>
            <person name="Noh H."/>
        </authorList>
    </citation>
    <scope>NUCLEOTIDE SEQUENCE</scope>
    <source>
        <strain evidence="9">DUCC20226</strain>
    </source>
</reference>
<comment type="similarity">
    <text evidence="6">Belongs to the peptidase S12 family.</text>
</comment>
<evidence type="ECO:0000256" key="4">
    <source>
        <dbReference type="ARBA" id="ARBA00022801"/>
    </source>
</evidence>
<dbReference type="AlphaFoldDB" id="A0AAD9ST81"/>